<dbReference type="Proteomes" id="UP000299102">
    <property type="component" value="Unassembled WGS sequence"/>
</dbReference>
<dbReference type="PANTHER" id="PTHR10574">
    <property type="entry name" value="NETRIN/LAMININ-RELATED"/>
    <property type="match status" value="1"/>
</dbReference>
<keyword evidence="1" id="KW-0732">Signal</keyword>
<dbReference type="GO" id="GO:0005201">
    <property type="term" value="F:extracellular matrix structural constituent"/>
    <property type="evidence" value="ECO:0007669"/>
    <property type="project" value="TreeGrafter"/>
</dbReference>
<sequence length="664" mass="72292">MKVGSVQWRCDRYVVRIYGVSRKDRSRKSDVRERCVLKEDVETRIERGKEMVQELNPVAQPYRLWIPSTSHHYHQLFEFYLLNKTLEVQVDGWKGFFWLTELWNGTQLDAYGGSLVFRTFWDVMRGDTGGVPTAGPDVVLITNDGVQIASANTSYEEPGSREISVPLVEGQWYRFAPDEDRGETLTRAQLMDALSDVRALMLRAQFHSDEDEVRLEGVRVVGAAGETRDVCACPVGYAGAHCEQCAWSHARLERAPGAVPRFECVPCPCNGHAECDAAIQVVVKRALAAAKNVFTDRCSRIVGVYTAQRRYSSDHISTCIASVASTAGVPAPPLIRSDVFYDMDGTCGECHHNTTGSHCERCLPGHYGNPTVGPCRPCACPLLLPSNNFSPNCALAAAEGDDYVCTQCPQGYTGDHCEFCDFGYWGFPTTPGGACAACACDGAPCDQHTGECLKCPPHAGGIRCDQCEESYWQNPNATVEARVGVVCQACACGPGALSPACDQRTGQCACREGWAGPACDRCDHGYGNPEGGCPACRCGVAALSPSCDSASGFCACAAGAATPSCDACLPEHYGLTDAGCTGNCYCTAEKELNLNFVVSKTNRTDWLPLREDKATKYSTVPYTFAECENKRAARSESARAPVALRRLNKYIIVGEQKRLYRRLV</sequence>
<dbReference type="InterPro" id="IPR050440">
    <property type="entry name" value="Laminin/Netrin_ECM"/>
</dbReference>
<dbReference type="InterPro" id="IPR000034">
    <property type="entry name" value="Laminin_IV"/>
</dbReference>
<organism evidence="9 10">
    <name type="scientific">Eumeta variegata</name>
    <name type="common">Bagworm moth</name>
    <name type="synonym">Eumeta japonica</name>
    <dbReference type="NCBI Taxonomy" id="151549"/>
    <lineage>
        <taxon>Eukaryota</taxon>
        <taxon>Metazoa</taxon>
        <taxon>Ecdysozoa</taxon>
        <taxon>Arthropoda</taxon>
        <taxon>Hexapoda</taxon>
        <taxon>Insecta</taxon>
        <taxon>Pterygota</taxon>
        <taxon>Neoptera</taxon>
        <taxon>Endopterygota</taxon>
        <taxon>Lepidoptera</taxon>
        <taxon>Glossata</taxon>
        <taxon>Ditrysia</taxon>
        <taxon>Tineoidea</taxon>
        <taxon>Psychidae</taxon>
        <taxon>Oiketicinae</taxon>
        <taxon>Eumeta</taxon>
    </lineage>
</organism>
<dbReference type="PROSITE" id="PS50027">
    <property type="entry name" value="EGF_LAM_2"/>
    <property type="match status" value="1"/>
</dbReference>
<accession>A0A4C1ZVN6</accession>
<evidence type="ECO:0000256" key="4">
    <source>
        <dbReference type="ARBA" id="ARBA00023180"/>
    </source>
</evidence>
<dbReference type="FunFam" id="2.10.25.10:FF:000188">
    <property type="entry name" value="Laminin subunit gamma 2"/>
    <property type="match status" value="1"/>
</dbReference>
<keyword evidence="2" id="KW-0677">Repeat</keyword>
<dbReference type="PROSITE" id="PS01248">
    <property type="entry name" value="EGF_LAM_1"/>
    <property type="match status" value="2"/>
</dbReference>
<evidence type="ECO:0000256" key="5">
    <source>
        <dbReference type="ARBA" id="ARBA00023292"/>
    </source>
</evidence>
<keyword evidence="3 6" id="KW-1015">Disulfide bond</keyword>
<reference evidence="9 10" key="1">
    <citation type="journal article" date="2019" name="Commun. Biol.">
        <title>The bagworm genome reveals a unique fibroin gene that provides high tensile strength.</title>
        <authorList>
            <person name="Kono N."/>
            <person name="Nakamura H."/>
            <person name="Ohtoshi R."/>
            <person name="Tomita M."/>
            <person name="Numata K."/>
            <person name="Arakawa K."/>
        </authorList>
    </citation>
    <scope>NUCLEOTIDE SEQUENCE [LARGE SCALE GENOMIC DNA]</scope>
</reference>
<dbReference type="InterPro" id="IPR002049">
    <property type="entry name" value="LE_dom"/>
</dbReference>
<keyword evidence="4" id="KW-0325">Glycoprotein</keyword>
<evidence type="ECO:0000256" key="2">
    <source>
        <dbReference type="ARBA" id="ARBA00022737"/>
    </source>
</evidence>
<dbReference type="InterPro" id="IPR056863">
    <property type="entry name" value="LMN_ATRN_NET-like_EGF"/>
</dbReference>
<dbReference type="GO" id="GO:0009887">
    <property type="term" value="P:animal organ morphogenesis"/>
    <property type="evidence" value="ECO:0007669"/>
    <property type="project" value="TreeGrafter"/>
</dbReference>
<evidence type="ECO:0000259" key="8">
    <source>
        <dbReference type="PROSITE" id="PS51115"/>
    </source>
</evidence>
<dbReference type="OrthoDB" id="8545473at2759"/>
<evidence type="ECO:0000256" key="1">
    <source>
        <dbReference type="ARBA" id="ARBA00022729"/>
    </source>
</evidence>
<gene>
    <name evidence="9" type="primary">LAMA1</name>
    <name evidence="9" type="ORF">EVAR_56663_1</name>
</gene>
<comment type="caution">
    <text evidence="9">The sequence shown here is derived from an EMBL/GenBank/DDBJ whole genome shotgun (WGS) entry which is preliminary data.</text>
</comment>
<dbReference type="GO" id="GO:0007411">
    <property type="term" value="P:axon guidance"/>
    <property type="evidence" value="ECO:0007669"/>
    <property type="project" value="TreeGrafter"/>
</dbReference>
<dbReference type="STRING" id="151549.A0A4C1ZVN6"/>
<protein>
    <submittedName>
        <fullName evidence="9">Laminin subunit alpha-1</fullName>
    </submittedName>
</protein>
<dbReference type="GO" id="GO:0005604">
    <property type="term" value="C:basement membrane"/>
    <property type="evidence" value="ECO:0007669"/>
    <property type="project" value="TreeGrafter"/>
</dbReference>
<evidence type="ECO:0000313" key="10">
    <source>
        <dbReference type="Proteomes" id="UP000299102"/>
    </source>
</evidence>
<dbReference type="PANTHER" id="PTHR10574:SF444">
    <property type="entry name" value="BASEMENT MEMBRANE-SPECIFIC HEPARAN SULFATE PROTEOGLYCAN CORE PROTEIN"/>
    <property type="match status" value="1"/>
</dbReference>
<evidence type="ECO:0000259" key="7">
    <source>
        <dbReference type="PROSITE" id="PS50027"/>
    </source>
</evidence>
<feature type="domain" description="Laminin IV type A" evidence="8">
    <location>
        <begin position="60"/>
        <end position="244"/>
    </location>
</feature>
<dbReference type="Pfam" id="PF24973">
    <property type="entry name" value="EGF_LMN_ATRN"/>
    <property type="match status" value="1"/>
</dbReference>
<comment type="caution">
    <text evidence="6">Lacks conserved residue(s) required for the propagation of feature annotation.</text>
</comment>
<feature type="disulfide bond" evidence="6">
    <location>
        <begin position="510"/>
        <end position="519"/>
    </location>
</feature>
<evidence type="ECO:0000313" key="9">
    <source>
        <dbReference type="EMBL" id="GBP92566.1"/>
    </source>
</evidence>
<dbReference type="PROSITE" id="PS51115">
    <property type="entry name" value="LAMININ_IVA"/>
    <property type="match status" value="1"/>
</dbReference>
<dbReference type="Pfam" id="PF00053">
    <property type="entry name" value="EGF_laminin"/>
    <property type="match status" value="5"/>
</dbReference>
<dbReference type="Gene3D" id="2.170.300.10">
    <property type="entry name" value="Tie2 ligand-binding domain superfamily"/>
    <property type="match status" value="1"/>
</dbReference>
<feature type="domain" description="Laminin EGF-like" evidence="7">
    <location>
        <begin position="490"/>
        <end position="535"/>
    </location>
</feature>
<dbReference type="CDD" id="cd00055">
    <property type="entry name" value="EGF_Lam"/>
    <property type="match status" value="4"/>
</dbReference>
<keyword evidence="5 6" id="KW-0424">Laminin EGF-like domain</keyword>
<dbReference type="PRINTS" id="PR00011">
    <property type="entry name" value="EGFLAMININ"/>
</dbReference>
<dbReference type="SMART" id="SM00281">
    <property type="entry name" value="LamB"/>
    <property type="match status" value="1"/>
</dbReference>
<evidence type="ECO:0000256" key="6">
    <source>
        <dbReference type="PROSITE-ProRule" id="PRU00460"/>
    </source>
</evidence>
<name>A0A4C1ZVN6_EUMVA</name>
<dbReference type="SMART" id="SM00180">
    <property type="entry name" value="EGF_Lam"/>
    <property type="match status" value="5"/>
</dbReference>
<dbReference type="AlphaFoldDB" id="A0A4C1ZVN6"/>
<dbReference type="EMBL" id="BGZK01002285">
    <property type="protein sequence ID" value="GBP92566.1"/>
    <property type="molecule type" value="Genomic_DNA"/>
</dbReference>
<evidence type="ECO:0000256" key="3">
    <source>
        <dbReference type="ARBA" id="ARBA00023157"/>
    </source>
</evidence>
<dbReference type="Gene3D" id="2.10.25.10">
    <property type="entry name" value="Laminin"/>
    <property type="match status" value="5"/>
</dbReference>
<keyword evidence="10" id="KW-1185">Reference proteome</keyword>
<dbReference type="SUPFAM" id="SSF57196">
    <property type="entry name" value="EGF/Laminin"/>
    <property type="match status" value="3"/>
</dbReference>
<dbReference type="Pfam" id="PF00052">
    <property type="entry name" value="Laminin_B"/>
    <property type="match status" value="1"/>
</dbReference>
<proteinExistence type="predicted"/>
<dbReference type="GO" id="GO:0009888">
    <property type="term" value="P:tissue development"/>
    <property type="evidence" value="ECO:0007669"/>
    <property type="project" value="TreeGrafter"/>
</dbReference>